<reference evidence="1" key="1">
    <citation type="journal article" date="2020" name="Nature">
        <title>Giant virus diversity and host interactions through global metagenomics.</title>
        <authorList>
            <person name="Schulz F."/>
            <person name="Roux S."/>
            <person name="Paez-Espino D."/>
            <person name="Jungbluth S."/>
            <person name="Walsh D.A."/>
            <person name="Denef V.J."/>
            <person name="McMahon K.D."/>
            <person name="Konstantinidis K.T."/>
            <person name="Eloe-Fadrosh E.A."/>
            <person name="Kyrpides N.C."/>
            <person name="Woyke T."/>
        </authorList>
    </citation>
    <scope>NUCLEOTIDE SEQUENCE</scope>
    <source>
        <strain evidence="1">GVMAG-M-3300018428-35</strain>
    </source>
</reference>
<name>A0A6C0BTS4_9ZZZZ</name>
<proteinExistence type="predicted"/>
<accession>A0A6C0BTS4</accession>
<sequence>MNDLLKTLFSILLGYLFVKILLKSCNDFHTIDINN</sequence>
<protein>
    <submittedName>
        <fullName evidence="1">Uncharacterized protein</fullName>
    </submittedName>
</protein>
<dbReference type="AlphaFoldDB" id="A0A6C0BTS4"/>
<evidence type="ECO:0000313" key="1">
    <source>
        <dbReference type="EMBL" id="QHS95432.1"/>
    </source>
</evidence>
<organism evidence="1">
    <name type="scientific">viral metagenome</name>
    <dbReference type="NCBI Taxonomy" id="1070528"/>
    <lineage>
        <taxon>unclassified sequences</taxon>
        <taxon>metagenomes</taxon>
        <taxon>organismal metagenomes</taxon>
    </lineage>
</organism>
<dbReference type="EMBL" id="MN739250">
    <property type="protein sequence ID" value="QHS95432.1"/>
    <property type="molecule type" value="Genomic_DNA"/>
</dbReference>